<accession>A0ACC1LKP7</accession>
<protein>
    <submittedName>
        <fullName evidence="1">Uncharacterized protein</fullName>
    </submittedName>
</protein>
<organism evidence="1 2">
    <name type="scientific">Coemansia furcata</name>
    <dbReference type="NCBI Taxonomy" id="417177"/>
    <lineage>
        <taxon>Eukaryota</taxon>
        <taxon>Fungi</taxon>
        <taxon>Fungi incertae sedis</taxon>
        <taxon>Zoopagomycota</taxon>
        <taxon>Kickxellomycotina</taxon>
        <taxon>Kickxellomycetes</taxon>
        <taxon>Kickxellales</taxon>
        <taxon>Kickxellaceae</taxon>
        <taxon>Coemansia</taxon>
    </lineage>
</organism>
<dbReference type="Proteomes" id="UP001140096">
    <property type="component" value="Unassembled WGS sequence"/>
</dbReference>
<reference evidence="1" key="1">
    <citation type="submission" date="2022-07" db="EMBL/GenBank/DDBJ databases">
        <title>Phylogenomic reconstructions and comparative analyses of Kickxellomycotina fungi.</title>
        <authorList>
            <person name="Reynolds N.K."/>
            <person name="Stajich J.E."/>
            <person name="Barry K."/>
            <person name="Grigoriev I.V."/>
            <person name="Crous P."/>
            <person name="Smith M.E."/>
        </authorList>
    </citation>
    <scope>NUCLEOTIDE SEQUENCE</scope>
    <source>
        <strain evidence="1">CBS 102833</strain>
    </source>
</reference>
<evidence type="ECO:0000313" key="1">
    <source>
        <dbReference type="EMBL" id="KAJ2811128.1"/>
    </source>
</evidence>
<comment type="caution">
    <text evidence="1">The sequence shown here is derived from an EMBL/GenBank/DDBJ whole genome shotgun (WGS) entry which is preliminary data.</text>
</comment>
<evidence type="ECO:0000313" key="2">
    <source>
        <dbReference type="Proteomes" id="UP001140096"/>
    </source>
</evidence>
<dbReference type="EMBL" id="JANBUP010000524">
    <property type="protein sequence ID" value="KAJ2811128.1"/>
    <property type="molecule type" value="Genomic_DNA"/>
</dbReference>
<gene>
    <name evidence="1" type="ORF">H4S07_002257</name>
</gene>
<keyword evidence="2" id="KW-1185">Reference proteome</keyword>
<proteinExistence type="predicted"/>
<sequence length="371" mass="39553">MDIISPCPRYSPRGLDCPALPAGQSIEYSMSSPLGAKEPLCKHTVPFPTPSATWTAGQSVTVKFAPGGSPHGGGHCEFSLSYDGGNTFVVVYQVLRYCFGTDQNTREHTFDLPAGLPSSDKAVFAWTWVNAMGNREFYMNCADVVIKGGSAPFTGKAMTIANHQGYPSIPEFLGNYDTGLELYGKNTITVTGVGGSNIPEPKKGEQSQQPDNPEKPEKPEKPQKPQKPEKPEKSHSKTVDEGIEPTNNLEIQIVPQINQVNNNGGAFIVEFLPNGENDDVGPGRCDDNPEDDPSSASDGGSGLEITTDDVVNYPGNDKPAGRSICVLGTYRCGTKPSEFEVCDNLGWVSRPCAPGTVCLMGGMGSSPCQLA</sequence>
<name>A0ACC1LKP7_9FUNG</name>